<comment type="caution">
    <text evidence="1">The sequence shown here is derived from an EMBL/GenBank/DDBJ whole genome shotgun (WGS) entry which is preliminary data.</text>
</comment>
<dbReference type="AlphaFoldDB" id="A0AAE0PJL8"/>
<keyword evidence="2" id="KW-1185">Reference proteome</keyword>
<proteinExistence type="predicted"/>
<evidence type="ECO:0000313" key="1">
    <source>
        <dbReference type="EMBL" id="KAK3401096.1"/>
    </source>
</evidence>
<accession>A0AAE0PJL8</accession>
<dbReference type="Proteomes" id="UP001281003">
    <property type="component" value="Unassembled WGS sequence"/>
</dbReference>
<protein>
    <submittedName>
        <fullName evidence="1">Uncharacterized protein</fullName>
    </submittedName>
</protein>
<dbReference type="EMBL" id="JAUTDP010000003">
    <property type="protein sequence ID" value="KAK3401096.1"/>
    <property type="molecule type" value="Genomic_DNA"/>
</dbReference>
<reference evidence="1" key="2">
    <citation type="submission" date="2023-07" db="EMBL/GenBank/DDBJ databases">
        <authorList>
            <consortium name="Lawrence Berkeley National Laboratory"/>
            <person name="Haridas S."/>
            <person name="Hensen N."/>
            <person name="Bonometti L."/>
            <person name="Westerberg I."/>
            <person name="Brannstrom I.O."/>
            <person name="Guillou S."/>
            <person name="Cros-Aarteil S."/>
            <person name="Calhoun S."/>
            <person name="Kuo A."/>
            <person name="Mondo S."/>
            <person name="Pangilinan J."/>
            <person name="Riley R."/>
            <person name="LaButti K."/>
            <person name="Andreopoulos B."/>
            <person name="Lipzen A."/>
            <person name="Chen C."/>
            <person name="Yanf M."/>
            <person name="Daum C."/>
            <person name="Ng V."/>
            <person name="Clum A."/>
            <person name="Steindorff A."/>
            <person name="Ohm R."/>
            <person name="Martin F."/>
            <person name="Silar P."/>
            <person name="Natvig D."/>
            <person name="Lalanne C."/>
            <person name="Gautier V."/>
            <person name="Ament-velasquez S.L."/>
            <person name="Kruys A."/>
            <person name="Hutchinson M.I."/>
            <person name="Powell A.J."/>
            <person name="Barry K."/>
            <person name="Miller A.N."/>
            <person name="Grigoriev I.V."/>
            <person name="Debuchy R."/>
            <person name="Gladieux P."/>
            <person name="Thoren M.H."/>
            <person name="Johannesson H."/>
        </authorList>
    </citation>
    <scope>NUCLEOTIDE SEQUENCE</scope>
    <source>
        <strain evidence="1">FGSC 1904</strain>
    </source>
</reference>
<sequence length="244" mass="28587">MASEAKPPILAAPLEIRHAIYRYTWTITREEVLKTPPTQLLWVYEMAIFKLKAKRLYKLTSICKQMSYEVLSEYFHRRQIWIRTWNLAGASEDLLCPMNYIQSSSLFTSYTQHVSFAMSGSSRDRFNSFDWLLQLKQLKTLELVINDLGLWTKNIDQDGIKSIITKYFGPDLVQKLAAFRNLEKLVIRFGLGGDRYTKMAEGTTEFQRIKDILSQTVREDLRQPEMQPTYKFEQNVGAFRSPYL</sequence>
<organism evidence="1 2">
    <name type="scientific">Sordaria brevicollis</name>
    <dbReference type="NCBI Taxonomy" id="83679"/>
    <lineage>
        <taxon>Eukaryota</taxon>
        <taxon>Fungi</taxon>
        <taxon>Dikarya</taxon>
        <taxon>Ascomycota</taxon>
        <taxon>Pezizomycotina</taxon>
        <taxon>Sordariomycetes</taxon>
        <taxon>Sordariomycetidae</taxon>
        <taxon>Sordariales</taxon>
        <taxon>Sordariaceae</taxon>
        <taxon>Sordaria</taxon>
    </lineage>
</organism>
<gene>
    <name evidence="1" type="ORF">B0T20DRAFT_477211</name>
</gene>
<name>A0AAE0PJL8_SORBR</name>
<evidence type="ECO:0000313" key="2">
    <source>
        <dbReference type="Proteomes" id="UP001281003"/>
    </source>
</evidence>
<reference evidence="1" key="1">
    <citation type="journal article" date="2023" name="Mol. Phylogenet. Evol.">
        <title>Genome-scale phylogeny and comparative genomics of the fungal order Sordariales.</title>
        <authorList>
            <person name="Hensen N."/>
            <person name="Bonometti L."/>
            <person name="Westerberg I."/>
            <person name="Brannstrom I.O."/>
            <person name="Guillou S."/>
            <person name="Cros-Aarteil S."/>
            <person name="Calhoun S."/>
            <person name="Haridas S."/>
            <person name="Kuo A."/>
            <person name="Mondo S."/>
            <person name="Pangilinan J."/>
            <person name="Riley R."/>
            <person name="LaButti K."/>
            <person name="Andreopoulos B."/>
            <person name="Lipzen A."/>
            <person name="Chen C."/>
            <person name="Yan M."/>
            <person name="Daum C."/>
            <person name="Ng V."/>
            <person name="Clum A."/>
            <person name="Steindorff A."/>
            <person name="Ohm R.A."/>
            <person name="Martin F."/>
            <person name="Silar P."/>
            <person name="Natvig D.O."/>
            <person name="Lalanne C."/>
            <person name="Gautier V."/>
            <person name="Ament-Velasquez S.L."/>
            <person name="Kruys A."/>
            <person name="Hutchinson M.I."/>
            <person name="Powell A.J."/>
            <person name="Barry K."/>
            <person name="Miller A.N."/>
            <person name="Grigoriev I.V."/>
            <person name="Debuchy R."/>
            <person name="Gladieux P."/>
            <person name="Hiltunen Thoren M."/>
            <person name="Johannesson H."/>
        </authorList>
    </citation>
    <scope>NUCLEOTIDE SEQUENCE</scope>
    <source>
        <strain evidence="1">FGSC 1904</strain>
    </source>
</reference>